<dbReference type="GO" id="GO:0004181">
    <property type="term" value="F:metallocarboxypeptidase activity"/>
    <property type="evidence" value="ECO:0007669"/>
    <property type="project" value="InterPro"/>
</dbReference>
<evidence type="ECO:0000256" key="1">
    <source>
        <dbReference type="ARBA" id="ARBA00001947"/>
    </source>
</evidence>
<dbReference type="InterPro" id="IPR029062">
    <property type="entry name" value="Class_I_gatase-like"/>
</dbReference>
<dbReference type="SUPFAM" id="SSF53187">
    <property type="entry name" value="Zn-dependent exopeptidases"/>
    <property type="match status" value="1"/>
</dbReference>
<gene>
    <name evidence="11" type="ordered locus">AciX9_3940</name>
</gene>
<evidence type="ECO:0000256" key="5">
    <source>
        <dbReference type="ARBA" id="ARBA00022833"/>
    </source>
</evidence>
<evidence type="ECO:0000256" key="9">
    <source>
        <dbReference type="SAM" id="SignalP"/>
    </source>
</evidence>
<feature type="domain" description="Peptidase M14" evidence="10">
    <location>
        <begin position="51"/>
        <end position="399"/>
    </location>
</feature>
<dbReference type="PANTHER" id="PTHR11705:SF143">
    <property type="entry name" value="SLL0236 PROTEIN"/>
    <property type="match status" value="1"/>
</dbReference>
<protein>
    <submittedName>
        <fullName evidence="11">Peptidase M14 carboxypeptidase A</fullName>
    </submittedName>
</protein>
<evidence type="ECO:0000256" key="6">
    <source>
        <dbReference type="ARBA" id="ARBA00023049"/>
    </source>
</evidence>
<geneLocation type="plasmid" evidence="11 12">
    <name>pACIX902</name>
</geneLocation>
<evidence type="ECO:0000256" key="8">
    <source>
        <dbReference type="SAM" id="MobiDB-lite"/>
    </source>
</evidence>
<keyword evidence="5" id="KW-0862">Zinc</keyword>
<dbReference type="SUPFAM" id="SSF52317">
    <property type="entry name" value="Class I glutamine amidotransferase-like"/>
    <property type="match status" value="1"/>
</dbReference>
<comment type="caution">
    <text evidence="7">Lacks conserved residue(s) required for the propagation of feature annotation.</text>
</comment>
<dbReference type="OrthoDB" id="9758209at2"/>
<keyword evidence="6" id="KW-0482">Metalloprotease</keyword>
<dbReference type="GO" id="GO:0006508">
    <property type="term" value="P:proteolysis"/>
    <property type="evidence" value="ECO:0007669"/>
    <property type="project" value="UniProtKB-KW"/>
</dbReference>
<comment type="similarity">
    <text evidence="2 7">Belongs to the peptidase M14 family.</text>
</comment>
<dbReference type="PANTHER" id="PTHR11705">
    <property type="entry name" value="PROTEASE FAMILY M14 CARBOXYPEPTIDASE A,B"/>
    <property type="match status" value="1"/>
</dbReference>
<dbReference type="KEGG" id="acm:AciX9_3940"/>
<feature type="region of interest" description="Disordered" evidence="8">
    <location>
        <begin position="676"/>
        <end position="700"/>
    </location>
</feature>
<keyword evidence="4" id="KW-0378">Hydrolase</keyword>
<evidence type="ECO:0000256" key="4">
    <source>
        <dbReference type="ARBA" id="ARBA00022801"/>
    </source>
</evidence>
<dbReference type="CDD" id="cd06240">
    <property type="entry name" value="M14-like"/>
    <property type="match status" value="1"/>
</dbReference>
<name>E8X6R6_GRATM</name>
<sequence>MADQKKIPGRTAFRWGLLGLLSLASSTSAIRAQQVTTPEQAFGFAPGTDRKLADWKELTTYYQTLAKQSKRIKYEELGKTTEGRPFVALTISSAENMAHLEDYRKIQLALADPRVTTEAQAKALIAQGKTVLVVTCNIHSTEIASSQSAAVFAYRLATEDTPEIKAILDNVIIVMVPSQNPDGEQLVVDWYKKYLGTPYEGTSPVVLWHHYTGHDDNRDWYAFTQVETQLTTDKVINAWRPQILYDIHQMGAYGPRIYLPPWVDPIDPNIDPLLVSSMNSLGTETALEISETGKQGVLIDGVYDMWSPARHYMAYHGALRVLTESASVNIASPIDIPFEKLDRGIGYDAKVAAWNFPDPWKGGTWRLGDIVNYQIDAFFSIAKNAANNRARYLTDFYHINQHATEQKYGGPYAYVIPAEQVDHAATARMIDILRRGLVEVTQVSAPFTAGGKTYSAGSYVVVLAQPYGPFAKTLLEVQHYPNIELYPGGPLRRPYDVTAQTLPMLFGVNADAVADKFAFQGKRVSWATATGHFEASRSAPGYLLEDTDNAGYYALFALLKDGVKAYRLTSGNESAGTIYLPRQDGLDVKLKAVTAKFAIEIKPLTTKPTGTALLVTMPRIAMYQSWVPSMDEGWTRWIFDQNSIPYTRVVDADIRKGDLKSRFDVLLLPDEAPRAILHGSGGREEGGGGPKPPPEFTGGMGDDGWANVKEFTEGGGTVVALNKASQLYTTQNSAGVKNALDGIANKDFYIPGSILEIAVDPQNPIGFGSKPKVPIFFELSPVFSLDDAKNSIATYTSDKPLLSGWLLGGKYLAGKTALVDLKQGKGHVVLFGFRPQYRAQSEVTYKMLFNAMLLSNSTATDLPSK</sequence>
<dbReference type="Proteomes" id="UP000000343">
    <property type="component" value="Plasmid pACIX902"/>
</dbReference>
<accession>E8X6R6</accession>
<dbReference type="Pfam" id="PF00246">
    <property type="entry name" value="Peptidase_M14"/>
    <property type="match status" value="1"/>
</dbReference>
<dbReference type="Gene3D" id="3.40.630.10">
    <property type="entry name" value="Zn peptidases"/>
    <property type="match status" value="1"/>
</dbReference>
<dbReference type="GO" id="GO:0005615">
    <property type="term" value="C:extracellular space"/>
    <property type="evidence" value="ECO:0007669"/>
    <property type="project" value="TreeGrafter"/>
</dbReference>
<evidence type="ECO:0000313" key="11">
    <source>
        <dbReference type="EMBL" id="ADW71216.1"/>
    </source>
</evidence>
<evidence type="ECO:0000256" key="7">
    <source>
        <dbReference type="PROSITE-ProRule" id="PRU01379"/>
    </source>
</evidence>
<proteinExistence type="inferred from homology"/>
<evidence type="ECO:0000313" key="12">
    <source>
        <dbReference type="Proteomes" id="UP000000343"/>
    </source>
</evidence>
<organism evidence="12">
    <name type="scientific">Granulicella tundricola (strain ATCC BAA-1859 / DSM 23138 / MP5ACTX9)</name>
    <dbReference type="NCBI Taxonomy" id="1198114"/>
    <lineage>
        <taxon>Bacteria</taxon>
        <taxon>Pseudomonadati</taxon>
        <taxon>Acidobacteriota</taxon>
        <taxon>Terriglobia</taxon>
        <taxon>Terriglobales</taxon>
        <taxon>Acidobacteriaceae</taxon>
        <taxon>Granulicella</taxon>
    </lineage>
</organism>
<dbReference type="EMBL" id="CP002482">
    <property type="protein sequence ID" value="ADW71216.1"/>
    <property type="molecule type" value="Genomic_DNA"/>
</dbReference>
<evidence type="ECO:0000256" key="3">
    <source>
        <dbReference type="ARBA" id="ARBA00022670"/>
    </source>
</evidence>
<keyword evidence="3" id="KW-0645">Protease</keyword>
<comment type="cofactor">
    <cofactor evidence="1">
        <name>Zn(2+)</name>
        <dbReference type="ChEBI" id="CHEBI:29105"/>
    </cofactor>
</comment>
<feature type="chain" id="PRO_5003230291" evidence="9">
    <location>
        <begin position="32"/>
        <end position="865"/>
    </location>
</feature>
<keyword evidence="11" id="KW-0614">Plasmid</keyword>
<dbReference type="GO" id="GO:0008270">
    <property type="term" value="F:zinc ion binding"/>
    <property type="evidence" value="ECO:0007669"/>
    <property type="project" value="InterPro"/>
</dbReference>
<keyword evidence="12" id="KW-1185">Reference proteome</keyword>
<evidence type="ECO:0000259" key="10">
    <source>
        <dbReference type="PROSITE" id="PS52035"/>
    </source>
</evidence>
<keyword evidence="11" id="KW-0121">Carboxypeptidase</keyword>
<evidence type="ECO:0000256" key="2">
    <source>
        <dbReference type="ARBA" id="ARBA00005988"/>
    </source>
</evidence>
<dbReference type="AlphaFoldDB" id="E8X6R6"/>
<reference evidence="12" key="1">
    <citation type="submission" date="2011-01" db="EMBL/GenBank/DDBJ databases">
        <title>Complete sequence of plasmid2 of Acidobacterium sp. MP5ACTX9.</title>
        <authorList>
            <consortium name="US DOE Joint Genome Institute"/>
            <person name="Lucas S."/>
            <person name="Copeland A."/>
            <person name="Lapidus A."/>
            <person name="Cheng J.-F."/>
            <person name="Goodwin L."/>
            <person name="Pitluck S."/>
            <person name="Teshima H."/>
            <person name="Detter J.C."/>
            <person name="Han C."/>
            <person name="Tapia R."/>
            <person name="Land M."/>
            <person name="Hauser L."/>
            <person name="Kyrpides N."/>
            <person name="Ivanova N."/>
            <person name="Ovchinnikova G."/>
            <person name="Pagani I."/>
            <person name="Rawat S.R."/>
            <person name="Mannisto M."/>
            <person name="Haggblom M.M."/>
            <person name="Woyke T."/>
        </authorList>
    </citation>
    <scope>NUCLEOTIDE SEQUENCE [LARGE SCALE GENOMIC DNA]</scope>
    <source>
        <strain evidence="12">MP5ACTX9</strain>
        <plasmid evidence="12">Plasmid pACIX902</plasmid>
    </source>
</reference>
<dbReference type="PROSITE" id="PS52035">
    <property type="entry name" value="PEPTIDASE_M14"/>
    <property type="match status" value="1"/>
</dbReference>
<dbReference type="HOGENOM" id="CLU_011471_0_0_0"/>
<dbReference type="Gene3D" id="3.40.50.880">
    <property type="match status" value="1"/>
</dbReference>
<dbReference type="InterPro" id="IPR000834">
    <property type="entry name" value="Peptidase_M14"/>
</dbReference>
<dbReference type="RefSeq" id="WP_013582234.1">
    <property type="nucleotide sequence ID" value="NC_015065.1"/>
</dbReference>
<feature type="signal peptide" evidence="9">
    <location>
        <begin position="1"/>
        <end position="31"/>
    </location>
</feature>
<keyword evidence="9" id="KW-0732">Signal</keyword>